<accession>A0A1I8NCQ8</accession>
<protein>
    <submittedName>
        <fullName evidence="9 10">Cytokine receptor-like</fullName>
    </submittedName>
</protein>
<feature type="signal peptide" evidence="4">
    <location>
        <begin position="1"/>
        <end position="33"/>
    </location>
</feature>
<keyword evidence="8" id="KW-1185">Reference proteome</keyword>
<dbReference type="VEuPathDB" id="VectorBase:MDOA013858"/>
<feature type="domain" description="Fibronectin type-III" evidence="6">
    <location>
        <begin position="530"/>
        <end position="627"/>
    </location>
</feature>
<feature type="transmembrane region" description="Helical" evidence="3">
    <location>
        <begin position="876"/>
        <end position="897"/>
    </location>
</feature>
<dbReference type="PROSITE" id="PS50835">
    <property type="entry name" value="IG_LIKE"/>
    <property type="match status" value="1"/>
</dbReference>
<dbReference type="PROSITE" id="PS50853">
    <property type="entry name" value="FN3"/>
    <property type="match status" value="3"/>
</dbReference>
<evidence type="ECO:0000259" key="6">
    <source>
        <dbReference type="PROSITE" id="PS50853"/>
    </source>
</evidence>
<feature type="region of interest" description="Disordered" evidence="2">
    <location>
        <begin position="976"/>
        <end position="1024"/>
    </location>
</feature>
<dbReference type="InterPro" id="IPR003961">
    <property type="entry name" value="FN3_dom"/>
</dbReference>
<sequence>MVLFSGHRSHRICFCCWLMILLTLNGYAGLVSAATSVDPPGKVEPKTLSLLIGSNGTITCRLSEPKSSEIWFYKENSERGIYQPSDEIQIIDQYTAALIIQNATEQKSWYQCMVDKQGIGLSQLHVGKSPQNVTDFSCIVYDYEYMQCSFTRPENMLMTEYELEYRFANDNSKHKCKLSEDPEQFQKLHCNITNYLPIRDKYLFTLIGNNAGGRKAQKFVINNHKIVIPSPLELRVQNITSNSATLTWEKIKFSYYRKGLLYEIRIPEANWIRTGTMVHPEDSVIVNNLYSYWTYHVEIRVKSKIVDAQNDRFWSKTSTRTFSTKTKRPDKAPDTPCGSFYIDSTETQLRLYWGHLPEFEHCGPGFHYLVNEIDSDGLVIQSTVVNDTTLSLPWKNVSMQRFSIRSANDIGPSVEDNVINVYRSGSPQYELNENNIAKVYHNSSYTLSWSPPANLNELVNYTVFWCLPKIELPNQCKGPISYKYLDKYTTNFTTEPKDRSLNLAISANYPHYNKGMQWARCSAEVSSELMKVELEVTAINDSSVLVKWNSGSVCSSILKGYNLTYCQVSDERKCISPQHTIQLFREYRNYTIQRLSPYTTVCITMFMFSPSNQGPVSEYTCVRTKASAPSPPKNVLVNRTTVTSKSAKIEWSPPDVLNGILTGYKVYWRKKTYKPFETATIDINQTSFELTGLSSFSDYEVYVTAHTVEESEPSRSVFIQTLIGIPSSPRNISISDYEPVIHWEQPDVPSGQHVFYVVALIHRYTENESVYERVSVVRGRSCRFQVPECTSSKMSYALEVRAVNVGKQNEIDREIKSMNKDVILAGAKIDPSFCKPDSEKENYNYELLVEGDTRSYFASPWIDARHSYYCSPDTKASLYAVAFVILIAFATYLCYWVRNKYYKMKNIKVILPEGLVDQESNYKLAGSTLPKNCALDPGAKKEFHSDISRSNDCLVAFEHKDNLNLISNFHNRSPNPLSSLSSSSSSKDHHNDDNMGEHPSLETTNEELSSNSSASSHSNLNYHSHHQIPKLSEIDSKNTTLDVASVEQLQDEMNSDEIEYNDEDIEPTLNNSGYVTHNTQLLASLLNTAERPVPPSFHTPFPAMTTDGYIQPSAAKQLFQPQIHHPPPPTSQNGYTCIEALSKMTTMPDNGTVQNVTSPTNTALPHSQNFPTNSGPAQTSPVITDLEDIDLRSKDIRSPNAATAGTAVLQQPNNNNNTIYGYVTQQQLANFGTNVALAKELNT</sequence>
<dbReference type="Gene3D" id="2.60.40.10">
    <property type="entry name" value="Immunoglobulins"/>
    <property type="match status" value="5"/>
</dbReference>
<dbReference type="SMART" id="SM00060">
    <property type="entry name" value="FN3"/>
    <property type="match status" value="4"/>
</dbReference>
<dbReference type="PANTHER" id="PTHR46708:SF11">
    <property type="entry name" value="RECEPTOR-TYPE TYROSINE-PROTEIN PHOSPHATASE ETA-LIKE"/>
    <property type="match status" value="1"/>
</dbReference>
<evidence type="ECO:0000313" key="9">
    <source>
        <dbReference type="RefSeq" id="XP_058978897.1"/>
    </source>
</evidence>
<keyword evidence="4" id="KW-0732">Signal</keyword>
<evidence type="ECO:0000313" key="7">
    <source>
        <dbReference type="EnsemblMetazoa" id="MDOA013858-PA"/>
    </source>
</evidence>
<reference evidence="9 10" key="2">
    <citation type="submission" date="2025-05" db="UniProtKB">
        <authorList>
            <consortium name="RefSeq"/>
        </authorList>
    </citation>
    <scope>IDENTIFICATION</scope>
    <source>
        <strain evidence="9 10">Aabys</strain>
        <tissue evidence="9 10">Whole body</tissue>
    </source>
</reference>
<keyword evidence="3" id="KW-0812">Transmembrane</keyword>
<evidence type="ECO:0000313" key="10">
    <source>
        <dbReference type="RefSeq" id="XP_058978898.1"/>
    </source>
</evidence>
<dbReference type="STRING" id="7370.A0A1I8NCQ8"/>
<dbReference type="Pfam" id="PF00041">
    <property type="entry name" value="fn3"/>
    <property type="match status" value="1"/>
</dbReference>
<keyword evidence="3" id="KW-0472">Membrane</keyword>
<name>A0A1I8NCQ8_MUSDO</name>
<reference evidence="7" key="1">
    <citation type="submission" date="2020-05" db="UniProtKB">
        <authorList>
            <consortium name="EnsemblMetazoa"/>
        </authorList>
    </citation>
    <scope>IDENTIFICATION</scope>
    <source>
        <strain evidence="7">Aabys</strain>
    </source>
</reference>
<dbReference type="EnsemblMetazoa" id="MDOA013858-RB">
    <property type="protein sequence ID" value="MDOA013858-PB"/>
    <property type="gene ID" value="MDOA013858"/>
</dbReference>
<dbReference type="InterPro" id="IPR007110">
    <property type="entry name" value="Ig-like_dom"/>
</dbReference>
<dbReference type="SUPFAM" id="SSF49265">
    <property type="entry name" value="Fibronectin type III"/>
    <property type="match status" value="4"/>
</dbReference>
<dbReference type="AlphaFoldDB" id="A0A1I8NCQ8"/>
<dbReference type="RefSeq" id="XP_058978898.1">
    <property type="nucleotide sequence ID" value="XM_059122915.1"/>
</dbReference>
<evidence type="ECO:0000256" key="3">
    <source>
        <dbReference type="SAM" id="Phobius"/>
    </source>
</evidence>
<evidence type="ECO:0000256" key="4">
    <source>
        <dbReference type="SAM" id="SignalP"/>
    </source>
</evidence>
<dbReference type="eggNOG" id="ENOG502QTMM">
    <property type="taxonomic scope" value="Eukaryota"/>
</dbReference>
<evidence type="ECO:0000256" key="1">
    <source>
        <dbReference type="ARBA" id="ARBA00022737"/>
    </source>
</evidence>
<feature type="compositionally biased region" description="Low complexity" evidence="2">
    <location>
        <begin position="1001"/>
        <end position="1022"/>
    </location>
</feature>
<evidence type="ECO:0000313" key="8">
    <source>
        <dbReference type="Proteomes" id="UP001652621"/>
    </source>
</evidence>
<gene>
    <name evidence="7" type="primary">101898914</name>
    <name evidence="9 10" type="synonym">LOC131802584</name>
</gene>
<dbReference type="Proteomes" id="UP001652621">
    <property type="component" value="Unplaced"/>
</dbReference>
<dbReference type="EnsemblMetazoa" id="MDOA013858-RA">
    <property type="protein sequence ID" value="MDOA013858-PA"/>
    <property type="gene ID" value="MDOA013858"/>
</dbReference>
<dbReference type="PANTHER" id="PTHR46708">
    <property type="entry name" value="TENASCIN"/>
    <property type="match status" value="1"/>
</dbReference>
<dbReference type="RefSeq" id="XP_058978897.1">
    <property type="nucleotide sequence ID" value="XM_059122914.1"/>
</dbReference>
<feature type="chain" id="PRO_5014271662" evidence="4">
    <location>
        <begin position="34"/>
        <end position="1243"/>
    </location>
</feature>
<evidence type="ECO:0000256" key="2">
    <source>
        <dbReference type="SAM" id="MobiDB-lite"/>
    </source>
</evidence>
<dbReference type="InterPro" id="IPR036116">
    <property type="entry name" value="FN3_sf"/>
</dbReference>
<keyword evidence="3" id="KW-1133">Transmembrane helix</keyword>
<organism evidence="7">
    <name type="scientific">Musca domestica</name>
    <name type="common">House fly</name>
    <dbReference type="NCBI Taxonomy" id="7370"/>
    <lineage>
        <taxon>Eukaryota</taxon>
        <taxon>Metazoa</taxon>
        <taxon>Ecdysozoa</taxon>
        <taxon>Arthropoda</taxon>
        <taxon>Hexapoda</taxon>
        <taxon>Insecta</taxon>
        <taxon>Pterygota</taxon>
        <taxon>Neoptera</taxon>
        <taxon>Endopterygota</taxon>
        <taxon>Diptera</taxon>
        <taxon>Brachycera</taxon>
        <taxon>Muscomorpha</taxon>
        <taxon>Muscoidea</taxon>
        <taxon>Muscidae</taxon>
        <taxon>Musca</taxon>
    </lineage>
</organism>
<evidence type="ECO:0000259" key="5">
    <source>
        <dbReference type="PROSITE" id="PS50835"/>
    </source>
</evidence>
<dbReference type="CDD" id="cd00063">
    <property type="entry name" value="FN3"/>
    <property type="match status" value="4"/>
</dbReference>
<feature type="domain" description="Fibronectin type-III" evidence="6">
    <location>
        <begin position="631"/>
        <end position="724"/>
    </location>
</feature>
<dbReference type="InterPro" id="IPR050991">
    <property type="entry name" value="ECM_Regulatory_Proteins"/>
</dbReference>
<proteinExistence type="predicted"/>
<keyword evidence="1" id="KW-0677">Repeat</keyword>
<feature type="domain" description="Fibronectin type-III" evidence="6">
    <location>
        <begin position="230"/>
        <end position="329"/>
    </location>
</feature>
<dbReference type="InterPro" id="IPR013783">
    <property type="entry name" value="Ig-like_fold"/>
</dbReference>
<feature type="compositionally biased region" description="Basic and acidic residues" evidence="2">
    <location>
        <begin position="986"/>
        <end position="1000"/>
    </location>
</feature>
<dbReference type="OrthoDB" id="6381660at2759"/>
<feature type="domain" description="Ig-like" evidence="5">
    <location>
        <begin position="39"/>
        <end position="122"/>
    </location>
</feature>
<dbReference type="VEuPathDB" id="VectorBase:MDOMA2_008644"/>